<gene>
    <name evidence="2" type="ORF">CVO77_16985</name>
</gene>
<dbReference type="Proteomes" id="UP000238954">
    <property type="component" value="Chromosome"/>
</dbReference>
<keyword evidence="3" id="KW-1185">Reference proteome</keyword>
<keyword evidence="1" id="KW-0732">Signal</keyword>
<dbReference type="EMBL" id="PHFW01000003">
    <property type="protein sequence ID" value="PQM26698.1"/>
    <property type="molecule type" value="Genomic_DNA"/>
</dbReference>
<feature type="chain" id="PRO_5015579020" evidence="1">
    <location>
        <begin position="20"/>
        <end position="247"/>
    </location>
</feature>
<accession>A0A2S8B309</accession>
<evidence type="ECO:0000313" key="3">
    <source>
        <dbReference type="Proteomes" id="UP000238954"/>
    </source>
</evidence>
<proteinExistence type="predicted"/>
<sequence>MKRLMALIPMLLVAGPAWAEPTPVKVHAISQDAKFIGDSMGGVEVVLRDAQTGKMLAKGLTVGGTGDTKKIMEAVGRSPMLTTPDAAHYSTTLDISVPTLVKVELRGPLGRPLTMQRATSERWLVPGISAGDGWVVELPGLAIEVDGVSAMIAGRAATVTAKVGLMCGCPITPGGLWDAADYEVTAELHRKGEKSERTSLAFSAAPGLFSSAITPGFSGKGELWIVARNIRTGNAGVARVPVRIAKP</sequence>
<comment type="caution">
    <text evidence="2">The sequence shown here is derived from an EMBL/GenBank/DDBJ whole genome shotgun (WGS) entry which is preliminary data.</text>
</comment>
<reference evidence="3" key="1">
    <citation type="submission" date="2017-11" db="EMBL/GenBank/DDBJ databases">
        <title>The complete genome sequence of Sphingopyxis pomeranensis sp. nov. strain WS5A3p.</title>
        <authorList>
            <person name="Kaminski M.A."/>
        </authorList>
    </citation>
    <scope>NUCLEOTIDE SEQUENCE [LARGE SCALE GENOMIC DNA]</scope>
    <source>
        <strain evidence="3">WS5A3p</strain>
    </source>
</reference>
<evidence type="ECO:0000313" key="2">
    <source>
        <dbReference type="EMBL" id="PQM26698.1"/>
    </source>
</evidence>
<dbReference type="AlphaFoldDB" id="A0A2S8B309"/>
<protein>
    <submittedName>
        <fullName evidence="2">Uncharacterized protein</fullName>
    </submittedName>
</protein>
<organism evidence="2 3">
    <name type="scientific">Sphingopyxis lindanitolerans</name>
    <dbReference type="NCBI Taxonomy" id="2054227"/>
    <lineage>
        <taxon>Bacteria</taxon>
        <taxon>Pseudomonadati</taxon>
        <taxon>Pseudomonadota</taxon>
        <taxon>Alphaproteobacteria</taxon>
        <taxon>Sphingomonadales</taxon>
        <taxon>Sphingomonadaceae</taxon>
        <taxon>Sphingopyxis</taxon>
    </lineage>
</organism>
<evidence type="ECO:0000256" key="1">
    <source>
        <dbReference type="SAM" id="SignalP"/>
    </source>
</evidence>
<feature type="signal peptide" evidence="1">
    <location>
        <begin position="1"/>
        <end position="19"/>
    </location>
</feature>
<name>A0A2S8B309_9SPHN</name>